<evidence type="ECO:0000256" key="1">
    <source>
        <dbReference type="SAM" id="MobiDB-lite"/>
    </source>
</evidence>
<name>A0A427XXW7_9TREE</name>
<reference evidence="2 3" key="1">
    <citation type="submission" date="2018-11" db="EMBL/GenBank/DDBJ databases">
        <title>Genome sequence of Saitozyma podzolica DSM 27192.</title>
        <authorList>
            <person name="Aliyu H."/>
            <person name="Gorte O."/>
            <person name="Ochsenreither K."/>
        </authorList>
    </citation>
    <scope>NUCLEOTIDE SEQUENCE [LARGE SCALE GENOMIC DNA]</scope>
    <source>
        <strain evidence="2 3">DSM 27192</strain>
    </source>
</reference>
<gene>
    <name evidence="2" type="ORF">EHS25_005593</name>
</gene>
<organism evidence="2 3">
    <name type="scientific">Saitozyma podzolica</name>
    <dbReference type="NCBI Taxonomy" id="1890683"/>
    <lineage>
        <taxon>Eukaryota</taxon>
        <taxon>Fungi</taxon>
        <taxon>Dikarya</taxon>
        <taxon>Basidiomycota</taxon>
        <taxon>Agaricomycotina</taxon>
        <taxon>Tremellomycetes</taxon>
        <taxon>Tremellales</taxon>
        <taxon>Trimorphomycetaceae</taxon>
        <taxon>Saitozyma</taxon>
    </lineage>
</organism>
<keyword evidence="3" id="KW-1185">Reference proteome</keyword>
<sequence length="290" mass="31338">MSSGFVHSLKPKPHATSHSSRNELELSGASAFHSRGSTQRSVKSQAASTSPPSWSSTSQSTGIHQSQPTALERQSSAALLPIYSPNDFQPRPHILPLHESAIPQTALFGAEPPSTGGCRVFILEQVNVRNEAELLDPGSLAAMWSSLEEQLDQAGEVVQGGAVTVSSYLGKCADVGRERAGECLELYDGESCLIVDLRRTTLPRRIPTHPYSIPSRNHMRMDVQEPAAEDLEIFGSLGQALSVSLERRSALNALWGTECKGGRWSTRNSAGARDSSEKIMGRWHGPPSMI</sequence>
<dbReference type="EMBL" id="RSCD01000024">
    <property type="protein sequence ID" value="RSH83689.1"/>
    <property type="molecule type" value="Genomic_DNA"/>
</dbReference>
<feature type="region of interest" description="Disordered" evidence="1">
    <location>
        <begin position="266"/>
        <end position="290"/>
    </location>
</feature>
<feature type="compositionally biased region" description="Low complexity" evidence="1">
    <location>
        <begin position="44"/>
        <end position="60"/>
    </location>
</feature>
<dbReference type="Proteomes" id="UP000279259">
    <property type="component" value="Unassembled WGS sequence"/>
</dbReference>
<comment type="caution">
    <text evidence="2">The sequence shown here is derived from an EMBL/GenBank/DDBJ whole genome shotgun (WGS) entry which is preliminary data.</text>
</comment>
<evidence type="ECO:0000313" key="3">
    <source>
        <dbReference type="Proteomes" id="UP000279259"/>
    </source>
</evidence>
<feature type="region of interest" description="Disordered" evidence="1">
    <location>
        <begin position="1"/>
        <end position="71"/>
    </location>
</feature>
<dbReference type="AlphaFoldDB" id="A0A427XXW7"/>
<feature type="compositionally biased region" description="Polar residues" evidence="1">
    <location>
        <begin position="61"/>
        <end position="71"/>
    </location>
</feature>
<protein>
    <submittedName>
        <fullName evidence="2">Uncharacterized protein</fullName>
    </submittedName>
</protein>
<evidence type="ECO:0000313" key="2">
    <source>
        <dbReference type="EMBL" id="RSH83689.1"/>
    </source>
</evidence>
<proteinExistence type="predicted"/>
<accession>A0A427XXW7</accession>